<evidence type="ECO:0000313" key="3">
    <source>
        <dbReference type="Proteomes" id="UP000541558"/>
    </source>
</evidence>
<protein>
    <submittedName>
        <fullName evidence="2">Uncharacterized protein</fullName>
    </submittedName>
</protein>
<accession>A0A8H5C4W5</accession>
<feature type="compositionally biased region" description="Polar residues" evidence="1">
    <location>
        <begin position="1"/>
        <end position="11"/>
    </location>
</feature>
<evidence type="ECO:0000313" key="2">
    <source>
        <dbReference type="EMBL" id="KAF5335151.1"/>
    </source>
</evidence>
<proteinExistence type="predicted"/>
<organism evidence="2 3">
    <name type="scientific">Ephemerocybe angulata</name>
    <dbReference type="NCBI Taxonomy" id="980116"/>
    <lineage>
        <taxon>Eukaryota</taxon>
        <taxon>Fungi</taxon>
        <taxon>Dikarya</taxon>
        <taxon>Basidiomycota</taxon>
        <taxon>Agaricomycotina</taxon>
        <taxon>Agaricomycetes</taxon>
        <taxon>Agaricomycetidae</taxon>
        <taxon>Agaricales</taxon>
        <taxon>Agaricineae</taxon>
        <taxon>Psathyrellaceae</taxon>
        <taxon>Ephemerocybe</taxon>
    </lineage>
</organism>
<feature type="region of interest" description="Disordered" evidence="1">
    <location>
        <begin position="1"/>
        <end position="90"/>
    </location>
</feature>
<keyword evidence="3" id="KW-1185">Reference proteome</keyword>
<gene>
    <name evidence="2" type="ORF">D9611_010847</name>
</gene>
<dbReference type="OrthoDB" id="10618911at2759"/>
<dbReference type="Proteomes" id="UP000541558">
    <property type="component" value="Unassembled WGS sequence"/>
</dbReference>
<feature type="compositionally biased region" description="Basic and acidic residues" evidence="1">
    <location>
        <begin position="81"/>
        <end position="90"/>
    </location>
</feature>
<dbReference type="EMBL" id="JAACJK010000064">
    <property type="protein sequence ID" value="KAF5335151.1"/>
    <property type="molecule type" value="Genomic_DNA"/>
</dbReference>
<reference evidence="2 3" key="1">
    <citation type="journal article" date="2020" name="ISME J.">
        <title>Uncovering the hidden diversity of litter-decomposition mechanisms in mushroom-forming fungi.</title>
        <authorList>
            <person name="Floudas D."/>
            <person name="Bentzer J."/>
            <person name="Ahren D."/>
            <person name="Johansson T."/>
            <person name="Persson P."/>
            <person name="Tunlid A."/>
        </authorList>
    </citation>
    <scope>NUCLEOTIDE SEQUENCE [LARGE SCALE GENOMIC DNA]</scope>
    <source>
        <strain evidence="2 3">CBS 175.51</strain>
    </source>
</reference>
<dbReference type="AlphaFoldDB" id="A0A8H5C4W5"/>
<feature type="compositionally biased region" description="Basic and acidic residues" evidence="1">
    <location>
        <begin position="38"/>
        <end position="70"/>
    </location>
</feature>
<sequence length="90" mass="10011">MSRVNKSQAVNASRDWVGNRRPTTMENRKWPSHTLHLLNDDHKPHTGADDDRTGVDQRKCTTDVRPERTHACGPDDVGSTKCDKSAESGA</sequence>
<name>A0A8H5C4W5_9AGAR</name>
<comment type="caution">
    <text evidence="2">The sequence shown here is derived from an EMBL/GenBank/DDBJ whole genome shotgun (WGS) entry which is preliminary data.</text>
</comment>
<evidence type="ECO:0000256" key="1">
    <source>
        <dbReference type="SAM" id="MobiDB-lite"/>
    </source>
</evidence>